<dbReference type="AlphaFoldDB" id="A0A8T0FCC2"/>
<reference evidence="1" key="2">
    <citation type="submission" date="2020-06" db="EMBL/GenBank/DDBJ databases">
        <authorList>
            <person name="Sheffer M."/>
        </authorList>
    </citation>
    <scope>NUCLEOTIDE SEQUENCE</scope>
</reference>
<comment type="caution">
    <text evidence="1">The sequence shown here is derived from an EMBL/GenBank/DDBJ whole genome shotgun (WGS) entry which is preliminary data.</text>
</comment>
<protein>
    <submittedName>
        <fullName evidence="1">Uncharacterized protein</fullName>
    </submittedName>
</protein>
<dbReference type="EMBL" id="JABXBU010000012">
    <property type="protein sequence ID" value="KAF8788786.1"/>
    <property type="molecule type" value="Genomic_DNA"/>
</dbReference>
<reference evidence="1" key="1">
    <citation type="journal article" date="2020" name="bioRxiv">
        <title>Chromosome-level reference genome of the European wasp spider Argiope bruennichi: a resource for studies on range expansion and evolutionary adaptation.</title>
        <authorList>
            <person name="Sheffer M.M."/>
            <person name="Hoppe A."/>
            <person name="Krehenwinkel H."/>
            <person name="Uhl G."/>
            <person name="Kuss A.W."/>
            <person name="Jensen L."/>
            <person name="Jensen C."/>
            <person name="Gillespie R.G."/>
            <person name="Hoff K.J."/>
            <person name="Prost S."/>
        </authorList>
    </citation>
    <scope>NUCLEOTIDE SEQUENCE</scope>
</reference>
<accession>A0A8T0FCC2</accession>
<dbReference type="Proteomes" id="UP000807504">
    <property type="component" value="Unassembled WGS sequence"/>
</dbReference>
<evidence type="ECO:0000313" key="1">
    <source>
        <dbReference type="EMBL" id="KAF8788786.1"/>
    </source>
</evidence>
<organism evidence="1 2">
    <name type="scientific">Argiope bruennichi</name>
    <name type="common">Wasp spider</name>
    <name type="synonym">Aranea bruennichi</name>
    <dbReference type="NCBI Taxonomy" id="94029"/>
    <lineage>
        <taxon>Eukaryota</taxon>
        <taxon>Metazoa</taxon>
        <taxon>Ecdysozoa</taxon>
        <taxon>Arthropoda</taxon>
        <taxon>Chelicerata</taxon>
        <taxon>Arachnida</taxon>
        <taxon>Araneae</taxon>
        <taxon>Araneomorphae</taxon>
        <taxon>Entelegynae</taxon>
        <taxon>Araneoidea</taxon>
        <taxon>Araneidae</taxon>
        <taxon>Argiope</taxon>
    </lineage>
</organism>
<proteinExistence type="predicted"/>
<gene>
    <name evidence="1" type="ORF">HNY73_006792</name>
</gene>
<evidence type="ECO:0000313" key="2">
    <source>
        <dbReference type="Proteomes" id="UP000807504"/>
    </source>
</evidence>
<name>A0A8T0FCC2_ARGBR</name>
<keyword evidence="2" id="KW-1185">Reference proteome</keyword>
<sequence length="79" mass="8955">MQTFRNANSLKVSVNRIAYHGMNWNSCLKQLPKFILPRQEIGFPSLCCHVIRSEYALVFAAISSKRKILALPKTSMGKT</sequence>